<keyword evidence="1" id="KW-0732">Signal</keyword>
<dbReference type="EMBL" id="LCWV01000036">
    <property type="protein sequence ID" value="PWI65248.1"/>
    <property type="molecule type" value="Genomic_DNA"/>
</dbReference>
<evidence type="ECO:0000313" key="3">
    <source>
        <dbReference type="Proteomes" id="UP000245956"/>
    </source>
</evidence>
<comment type="caution">
    <text evidence="2">The sequence shown here is derived from an EMBL/GenBank/DDBJ whole genome shotgun (WGS) entry which is preliminary data.</text>
</comment>
<dbReference type="AlphaFoldDB" id="A0A2U3DSM1"/>
<organism evidence="2 3">
    <name type="scientific">Purpureocillium lilacinum</name>
    <name type="common">Paecilomyces lilacinus</name>
    <dbReference type="NCBI Taxonomy" id="33203"/>
    <lineage>
        <taxon>Eukaryota</taxon>
        <taxon>Fungi</taxon>
        <taxon>Dikarya</taxon>
        <taxon>Ascomycota</taxon>
        <taxon>Pezizomycotina</taxon>
        <taxon>Sordariomycetes</taxon>
        <taxon>Hypocreomycetidae</taxon>
        <taxon>Hypocreales</taxon>
        <taxon>Ophiocordycipitaceae</taxon>
        <taxon>Purpureocillium</taxon>
    </lineage>
</organism>
<name>A0A2U3DSM1_PURLI</name>
<evidence type="ECO:0000313" key="2">
    <source>
        <dbReference type="EMBL" id="PWI65248.1"/>
    </source>
</evidence>
<gene>
    <name evidence="2" type="ORF">PCL_07298</name>
</gene>
<sequence length="249" mass="27349">MRSSLLYLLAVALGAIQADAQCVDGHREIISPGYTVEYKCDIYRTGDAHSNVASHNECAKLCEVAARSVCSYHPSSKTCVVGRENGQDKPKPGVTYMEKVEEDDDPFPDDDEDPFPQDCDVEKDACLQRETDLKNELAQCKNDGTPVVPSAQDVAAASCPARNGKESTISGREYKIWCGRFHNSKDYRERIENVGTLAACISWCSARAWCTYAVYGPKSNPSCELNARSVAYTTTPGGVHKDYQCAVKK</sequence>
<proteinExistence type="predicted"/>
<protein>
    <submittedName>
        <fullName evidence="2">Uncharacterized protein</fullName>
    </submittedName>
</protein>
<feature type="signal peptide" evidence="1">
    <location>
        <begin position="1"/>
        <end position="20"/>
    </location>
</feature>
<feature type="chain" id="PRO_5015763123" evidence="1">
    <location>
        <begin position="21"/>
        <end position="249"/>
    </location>
</feature>
<evidence type="ECO:0000256" key="1">
    <source>
        <dbReference type="SAM" id="SignalP"/>
    </source>
</evidence>
<dbReference type="Proteomes" id="UP000245956">
    <property type="component" value="Unassembled WGS sequence"/>
</dbReference>
<accession>A0A2U3DSM1</accession>
<reference evidence="2 3" key="1">
    <citation type="journal article" date="2016" name="Front. Microbiol.">
        <title>Genome and transcriptome sequences reveal the specific parasitism of the nematophagous Purpureocillium lilacinum 36-1.</title>
        <authorList>
            <person name="Xie J."/>
            <person name="Li S."/>
            <person name="Mo C."/>
            <person name="Xiao X."/>
            <person name="Peng D."/>
            <person name="Wang G."/>
            <person name="Xiao Y."/>
        </authorList>
    </citation>
    <scope>NUCLEOTIDE SEQUENCE [LARGE SCALE GENOMIC DNA]</scope>
    <source>
        <strain evidence="2 3">36-1</strain>
    </source>
</reference>